<dbReference type="EMBL" id="LNYA01000032">
    <property type="protein sequence ID" value="KTC95819.1"/>
    <property type="molecule type" value="Genomic_DNA"/>
</dbReference>
<reference evidence="1 2" key="1">
    <citation type="submission" date="2015-11" db="EMBL/GenBank/DDBJ databases">
        <title>Genomic analysis of 38 Legionella species identifies large and diverse effector repertoires.</title>
        <authorList>
            <person name="Burstein D."/>
            <person name="Amaro F."/>
            <person name="Zusman T."/>
            <person name="Lifshitz Z."/>
            <person name="Cohen O."/>
            <person name="Gilbert J.A."/>
            <person name="Pupko T."/>
            <person name="Shuman H.A."/>
            <person name="Segal G."/>
        </authorList>
    </citation>
    <scope>NUCLEOTIDE SEQUENCE [LARGE SCALE GENOMIC DNA]</scope>
    <source>
        <strain evidence="1 2">SE-32A-C8</strain>
    </source>
</reference>
<dbReference type="STRING" id="448.Lery_2114"/>
<name>A0A0W0TJY8_LEGER</name>
<dbReference type="PATRIC" id="fig|448.7.peg.2215"/>
<gene>
    <name evidence="1" type="ORF">Lery_2114</name>
</gene>
<sequence length="177" mass="20302">MPDYKELLEKATTLPQNLVVAHDKRYSYVCMFFTSVLCTQAYTDALLIQKTAVCLNHYKACDEEKKLVLMGMYIYVARKNDGGLSLLGDNTLLQLLHAHLKIKSFSEFSADFIKECYTELDKFSDWVYQQREFEEPHALYTAFPHDMKIIIQSPVVEEKNAHGCLGMVSDCLSGLRI</sequence>
<accession>A0A0W0TJY8</accession>
<dbReference type="Proteomes" id="UP000054773">
    <property type="component" value="Unassembled WGS sequence"/>
</dbReference>
<dbReference type="RefSeq" id="WP_058527248.1">
    <property type="nucleotide sequence ID" value="NZ_CAAAHY010000017.1"/>
</dbReference>
<evidence type="ECO:0000313" key="2">
    <source>
        <dbReference type="Proteomes" id="UP000054773"/>
    </source>
</evidence>
<organism evidence="1 2">
    <name type="scientific">Legionella erythra</name>
    <dbReference type="NCBI Taxonomy" id="448"/>
    <lineage>
        <taxon>Bacteria</taxon>
        <taxon>Pseudomonadati</taxon>
        <taxon>Pseudomonadota</taxon>
        <taxon>Gammaproteobacteria</taxon>
        <taxon>Legionellales</taxon>
        <taxon>Legionellaceae</taxon>
        <taxon>Legionella</taxon>
    </lineage>
</organism>
<protein>
    <submittedName>
        <fullName evidence="1">Uncharacterized protein</fullName>
    </submittedName>
</protein>
<dbReference type="OrthoDB" id="5639563at2"/>
<dbReference type="AlphaFoldDB" id="A0A0W0TJY8"/>
<proteinExistence type="predicted"/>
<evidence type="ECO:0000313" key="1">
    <source>
        <dbReference type="EMBL" id="KTC95819.1"/>
    </source>
</evidence>
<comment type="caution">
    <text evidence="1">The sequence shown here is derived from an EMBL/GenBank/DDBJ whole genome shotgun (WGS) entry which is preliminary data.</text>
</comment>
<keyword evidence="2" id="KW-1185">Reference proteome</keyword>